<feature type="signal peptide" evidence="1">
    <location>
        <begin position="1"/>
        <end position="17"/>
    </location>
</feature>
<dbReference type="EMBL" id="JAGPXD010000002">
    <property type="protein sequence ID" value="KAH7367391.1"/>
    <property type="molecule type" value="Genomic_DNA"/>
</dbReference>
<proteinExistence type="predicted"/>
<organism evidence="2 3">
    <name type="scientific">Plectosphaerella cucumerina</name>
    <dbReference type="NCBI Taxonomy" id="40658"/>
    <lineage>
        <taxon>Eukaryota</taxon>
        <taxon>Fungi</taxon>
        <taxon>Dikarya</taxon>
        <taxon>Ascomycota</taxon>
        <taxon>Pezizomycotina</taxon>
        <taxon>Sordariomycetes</taxon>
        <taxon>Hypocreomycetidae</taxon>
        <taxon>Glomerellales</taxon>
        <taxon>Plectosphaerellaceae</taxon>
        <taxon>Plectosphaerella</taxon>
    </lineage>
</organism>
<dbReference type="AlphaFoldDB" id="A0A8K0TKS1"/>
<feature type="chain" id="PRO_5035445575" evidence="1">
    <location>
        <begin position="18"/>
        <end position="171"/>
    </location>
</feature>
<dbReference type="Proteomes" id="UP000813385">
    <property type="component" value="Unassembled WGS sequence"/>
</dbReference>
<evidence type="ECO:0000313" key="3">
    <source>
        <dbReference type="Proteomes" id="UP000813385"/>
    </source>
</evidence>
<reference evidence="2" key="1">
    <citation type="journal article" date="2021" name="Nat. Commun.">
        <title>Genetic determinants of endophytism in the Arabidopsis root mycobiome.</title>
        <authorList>
            <person name="Mesny F."/>
            <person name="Miyauchi S."/>
            <person name="Thiergart T."/>
            <person name="Pickel B."/>
            <person name="Atanasova L."/>
            <person name="Karlsson M."/>
            <person name="Huettel B."/>
            <person name="Barry K.W."/>
            <person name="Haridas S."/>
            <person name="Chen C."/>
            <person name="Bauer D."/>
            <person name="Andreopoulos W."/>
            <person name="Pangilinan J."/>
            <person name="LaButti K."/>
            <person name="Riley R."/>
            <person name="Lipzen A."/>
            <person name="Clum A."/>
            <person name="Drula E."/>
            <person name="Henrissat B."/>
            <person name="Kohler A."/>
            <person name="Grigoriev I.V."/>
            <person name="Martin F.M."/>
            <person name="Hacquard S."/>
        </authorList>
    </citation>
    <scope>NUCLEOTIDE SEQUENCE</scope>
    <source>
        <strain evidence="2">MPI-CAGE-AT-0016</strain>
    </source>
</reference>
<keyword evidence="1" id="KW-0732">Signal</keyword>
<accession>A0A8K0TKS1</accession>
<evidence type="ECO:0000313" key="2">
    <source>
        <dbReference type="EMBL" id="KAH7367391.1"/>
    </source>
</evidence>
<comment type="caution">
    <text evidence="2">The sequence shown here is derived from an EMBL/GenBank/DDBJ whole genome shotgun (WGS) entry which is preliminary data.</text>
</comment>
<keyword evidence="3" id="KW-1185">Reference proteome</keyword>
<sequence length="171" mass="18456">MKASLSLPLLFALGTSAATVFTSPDAGTPLNVSAPTITVAWGDPDSGTIQGLRYLTVDMQFIMLQPGDAERTSDTWTENLVTNHTLTAGVFEWNPTQVREYMESHPDATEERQKATVQFQVALRGRSDGGFVTSESEVFQVGGYEGHESSVAAMTPAWLLLAAAFITAVHF</sequence>
<name>A0A8K0TKS1_9PEZI</name>
<evidence type="ECO:0000256" key="1">
    <source>
        <dbReference type="SAM" id="SignalP"/>
    </source>
</evidence>
<protein>
    <submittedName>
        <fullName evidence="2">Uncharacterized protein</fullName>
    </submittedName>
</protein>
<gene>
    <name evidence="2" type="ORF">B0T11DRAFT_325664</name>
</gene>
<dbReference type="OrthoDB" id="5217917at2759"/>